<gene>
    <name evidence="2" type="ORF">H1011_01700</name>
</gene>
<proteinExistence type="predicted"/>
<dbReference type="AlphaFoldDB" id="A0A832V0F7"/>
<keyword evidence="1" id="KW-0472">Membrane</keyword>
<keyword evidence="1" id="KW-0812">Transmembrane</keyword>
<dbReference type="EMBL" id="DVAD01000009">
    <property type="protein sequence ID" value="HIJ99522.1"/>
    <property type="molecule type" value="Genomic_DNA"/>
</dbReference>
<evidence type="ECO:0000313" key="3">
    <source>
        <dbReference type="Proteomes" id="UP000604391"/>
    </source>
</evidence>
<sequence length="76" mass="8608">MVRKSKKTKEEQRVMFAVEEIVLSFVGALVLAFGFVVISTAEGSTFWANFVLGLFVIWLGLLLFTVPLIRKIEELM</sequence>
<evidence type="ECO:0000256" key="1">
    <source>
        <dbReference type="SAM" id="Phobius"/>
    </source>
</evidence>
<dbReference type="Proteomes" id="UP000604391">
    <property type="component" value="Unassembled WGS sequence"/>
</dbReference>
<reference evidence="2 3" key="1">
    <citation type="journal article" name="Nat. Commun.">
        <title>Undinarchaeota illuminate DPANN phylogeny and the impact of gene transfer on archaeal evolution.</title>
        <authorList>
            <person name="Dombrowski N."/>
            <person name="Williams T.A."/>
            <person name="Sun J."/>
            <person name="Woodcroft B.J."/>
            <person name="Lee J.H."/>
            <person name="Minh B.Q."/>
            <person name="Rinke C."/>
            <person name="Spang A."/>
        </authorList>
    </citation>
    <scope>NUCLEOTIDE SEQUENCE [LARGE SCALE GENOMIC DNA]</scope>
    <source>
        <strain evidence="2">MAG_bin17</strain>
    </source>
</reference>
<feature type="transmembrane region" description="Helical" evidence="1">
    <location>
        <begin position="47"/>
        <end position="69"/>
    </location>
</feature>
<comment type="caution">
    <text evidence="2">The sequence shown here is derived from an EMBL/GenBank/DDBJ whole genome shotgun (WGS) entry which is preliminary data.</text>
</comment>
<evidence type="ECO:0000313" key="2">
    <source>
        <dbReference type="EMBL" id="HIJ99522.1"/>
    </source>
</evidence>
<keyword evidence="3" id="KW-1185">Reference proteome</keyword>
<accession>A0A832V0F7</accession>
<keyword evidence="1" id="KW-1133">Transmembrane helix</keyword>
<organism evidence="2 3">
    <name type="scientific">Candidatus Undinarchaeum marinum</name>
    <dbReference type="NCBI Taxonomy" id="2756141"/>
    <lineage>
        <taxon>Archaea</taxon>
        <taxon>Candidatus Undinarchaeota</taxon>
        <taxon>Candidatus Undinarchaeia</taxon>
        <taxon>Candidatus Undinarchaeales</taxon>
        <taxon>Candidatus Undinarchaeaceae</taxon>
        <taxon>Candidatus Undinarchaeum</taxon>
    </lineage>
</organism>
<name>A0A832V0F7_9ARCH</name>
<feature type="transmembrane region" description="Helical" evidence="1">
    <location>
        <begin position="21"/>
        <end position="41"/>
    </location>
</feature>
<protein>
    <submittedName>
        <fullName evidence="2">Uncharacterized protein</fullName>
    </submittedName>
</protein>